<feature type="transmembrane region" description="Helical" evidence="1">
    <location>
        <begin position="26"/>
        <end position="44"/>
    </location>
</feature>
<accession>A0AAE4K505</accession>
<dbReference type="RefSeq" id="WP_310837290.1">
    <property type="nucleotide sequence ID" value="NZ_JAVLSM010000005.1"/>
</dbReference>
<gene>
    <name evidence="2" type="ORF">RJN63_03905</name>
</gene>
<keyword evidence="1" id="KW-0472">Membrane</keyword>
<dbReference type="AlphaFoldDB" id="A0AAE4K505"/>
<comment type="caution">
    <text evidence="2">The sequence shown here is derived from an EMBL/GenBank/DDBJ whole genome shotgun (WGS) entry which is preliminary data.</text>
</comment>
<name>A0AAE4K505_9BURK</name>
<keyword evidence="1" id="KW-1133">Transmembrane helix</keyword>
<reference evidence="2" key="1">
    <citation type="submission" date="2023-02" db="EMBL/GenBank/DDBJ databases">
        <title>Description of Herbaspirillum huttiense subsp. nephrolepsisexaltata and Herbaspirillum huttiense subsp. lycopersicon.</title>
        <authorList>
            <person name="Poudel M."/>
            <person name="Sharma A."/>
            <person name="Goss E."/>
            <person name="Tapia J.H."/>
            <person name="Harmon C.M."/>
            <person name="Jones J.B."/>
        </authorList>
    </citation>
    <scope>NUCLEOTIDE SEQUENCE</scope>
    <source>
        <strain evidence="2">NC40101</strain>
    </source>
</reference>
<proteinExistence type="predicted"/>
<protein>
    <submittedName>
        <fullName evidence="2">Uncharacterized protein</fullName>
    </submittedName>
</protein>
<keyword evidence="1" id="KW-0812">Transmembrane</keyword>
<organism evidence="2">
    <name type="scientific">Herbaspirillum huttiense subsp. nephrolepidis</name>
    <dbReference type="NCBI Taxonomy" id="3075126"/>
    <lineage>
        <taxon>Bacteria</taxon>
        <taxon>Pseudomonadati</taxon>
        <taxon>Pseudomonadota</taxon>
        <taxon>Betaproteobacteria</taxon>
        <taxon>Burkholderiales</taxon>
        <taxon>Oxalobacteraceae</taxon>
        <taxon>Herbaspirillum</taxon>
    </lineage>
</organism>
<evidence type="ECO:0000313" key="2">
    <source>
        <dbReference type="EMBL" id="MDT0335962.1"/>
    </source>
</evidence>
<dbReference type="EMBL" id="JAVRAA010000001">
    <property type="protein sequence ID" value="MDT0335962.1"/>
    <property type="molecule type" value="Genomic_DNA"/>
</dbReference>
<sequence>MGEKLLTGGSYIAYKEDQKGDAMKSVWFLTAICAGIIFFPYALAEERKYGDLEFTRSLYRQTGSVNAVNRLYIEKIEIRSSRILAKAQARRINLALEHLYASLYSEAKDCKDPDSTAPWGYEVRFDQVNYAGDTLSVSLDVSGACSRQPYFAKEVANFSLRTGGPLDPRQMLSRHAPVLLGAGARVKAGLLILGQEGVGILKKENKDVLDEQLMESCARFLATAGFRVWVRDGMLVLMPSFQYPYTECRREYFIRPHRKVAP</sequence>
<evidence type="ECO:0000256" key="1">
    <source>
        <dbReference type="SAM" id="Phobius"/>
    </source>
</evidence>